<dbReference type="SMART" id="SM00631">
    <property type="entry name" value="Zn_pept"/>
    <property type="match status" value="1"/>
</dbReference>
<dbReference type="SMART" id="SM00257">
    <property type="entry name" value="LysM"/>
    <property type="match status" value="2"/>
</dbReference>
<feature type="domain" description="Peptidase M14" evidence="10">
    <location>
        <begin position="108"/>
        <end position="397"/>
    </location>
</feature>
<dbReference type="Pfam" id="PF00246">
    <property type="entry name" value="Peptidase_M14"/>
    <property type="match status" value="1"/>
</dbReference>
<dbReference type="InterPro" id="IPR000834">
    <property type="entry name" value="Peptidase_M14"/>
</dbReference>
<dbReference type="SUPFAM" id="SSF54106">
    <property type="entry name" value="LysM domain"/>
    <property type="match status" value="1"/>
</dbReference>
<dbReference type="Gene3D" id="3.10.350.10">
    <property type="entry name" value="LysM domain"/>
    <property type="match status" value="2"/>
</dbReference>
<sequence>MEIFVRGGDTLWYYSQLFGIPLILIEDSNPQLLPNQLSIGQQIQIPGYLAEEYTIKENDTLWTIAFTNNISLDILQLPNPMIDPINLQAGQTIIIPRKVNNMIVSDSDRYTYEKMQADIEQLELVYPFILKQSIGNTVMGKEIVELQIGSGNKEVHINGSFHANEWITTPVIIRFLNQYALSLTNHMPIRGVFTLPLYSDTVLSLVPMVNPDGVNLVINGPAAAGDYEEEVVAINNQSADFSGWKANINGVDLNNQYPALWEVEAERKPTSPQPRDYPGPYPLSEPEAITMADLARSRNFLIVNAFHTQGEVIFWGFEGLEPPQSEQIVNEYARVSGYRTVRYVDSYAGFKDWFIQEFQRPGYTIELGSGINPLPSEQFPEIYEKTLGIMLANLYIL</sequence>
<dbReference type="InterPro" id="IPR057246">
    <property type="entry name" value="CARBOXYPEPT_ZN_1"/>
</dbReference>
<comment type="similarity">
    <text evidence="2 8">Belongs to the peptidase M14 family.</text>
</comment>
<comment type="caution">
    <text evidence="11">The sequence shown here is derived from an EMBL/GenBank/DDBJ whole genome shotgun (WGS) entry which is preliminary data.</text>
</comment>
<proteinExistence type="inferred from homology"/>
<keyword evidence="3" id="KW-0645">Protease</keyword>
<evidence type="ECO:0000256" key="2">
    <source>
        <dbReference type="ARBA" id="ARBA00005988"/>
    </source>
</evidence>
<keyword evidence="12" id="KW-1185">Reference proteome</keyword>
<dbReference type="Pfam" id="PF01476">
    <property type="entry name" value="LysM"/>
    <property type="match status" value="2"/>
</dbReference>
<dbReference type="PANTHER" id="PTHR11705:SF143">
    <property type="entry name" value="SLL0236 PROTEIN"/>
    <property type="match status" value="1"/>
</dbReference>
<dbReference type="PROSITE" id="PS51782">
    <property type="entry name" value="LYSM"/>
    <property type="match status" value="2"/>
</dbReference>
<dbReference type="EMBL" id="JARZFX010000001">
    <property type="protein sequence ID" value="MEC5422530.1"/>
    <property type="molecule type" value="Genomic_DNA"/>
</dbReference>
<organism evidence="11 12">
    <name type="scientific">Virgibacillus tibetensis</name>
    <dbReference type="NCBI Taxonomy" id="3042313"/>
    <lineage>
        <taxon>Bacteria</taxon>
        <taxon>Bacillati</taxon>
        <taxon>Bacillota</taxon>
        <taxon>Bacilli</taxon>
        <taxon>Bacillales</taxon>
        <taxon>Bacillaceae</taxon>
        <taxon>Virgibacillus</taxon>
    </lineage>
</organism>
<evidence type="ECO:0000256" key="5">
    <source>
        <dbReference type="ARBA" id="ARBA00022801"/>
    </source>
</evidence>
<evidence type="ECO:0000256" key="3">
    <source>
        <dbReference type="ARBA" id="ARBA00022670"/>
    </source>
</evidence>
<keyword evidence="4" id="KW-0479">Metal-binding</keyword>
<keyword evidence="7" id="KW-0482">Metalloprotease</keyword>
<evidence type="ECO:0000256" key="4">
    <source>
        <dbReference type="ARBA" id="ARBA00022723"/>
    </source>
</evidence>
<dbReference type="CDD" id="cd00118">
    <property type="entry name" value="LysM"/>
    <property type="match status" value="2"/>
</dbReference>
<evidence type="ECO:0000256" key="8">
    <source>
        <dbReference type="PROSITE-ProRule" id="PRU01379"/>
    </source>
</evidence>
<dbReference type="PROSITE" id="PS52035">
    <property type="entry name" value="PEPTIDASE_M14"/>
    <property type="match status" value="1"/>
</dbReference>
<dbReference type="PRINTS" id="PR00765">
    <property type="entry name" value="CRBOXYPTASEA"/>
</dbReference>
<accession>A0ABU6KBL4</accession>
<evidence type="ECO:0000256" key="6">
    <source>
        <dbReference type="ARBA" id="ARBA00022833"/>
    </source>
</evidence>
<keyword evidence="5" id="KW-0378">Hydrolase</keyword>
<dbReference type="InterPro" id="IPR036779">
    <property type="entry name" value="LysM_dom_sf"/>
</dbReference>
<evidence type="ECO:0000259" key="9">
    <source>
        <dbReference type="PROSITE" id="PS51782"/>
    </source>
</evidence>
<dbReference type="Proteomes" id="UP001335737">
    <property type="component" value="Unassembled WGS sequence"/>
</dbReference>
<gene>
    <name evidence="11" type="ORF">QGM71_03360</name>
</gene>
<comment type="cofactor">
    <cofactor evidence="1">
        <name>Zn(2+)</name>
        <dbReference type="ChEBI" id="CHEBI:29105"/>
    </cofactor>
</comment>
<dbReference type="SUPFAM" id="SSF53187">
    <property type="entry name" value="Zn-dependent exopeptidases"/>
    <property type="match status" value="1"/>
</dbReference>
<protein>
    <submittedName>
        <fullName evidence="11">M14 family metallopeptidase</fullName>
    </submittedName>
</protein>
<feature type="active site" description="Proton donor/acceptor" evidence="8">
    <location>
        <position position="366"/>
    </location>
</feature>
<name>A0ABU6KBL4_9BACI</name>
<dbReference type="CDD" id="cd06229">
    <property type="entry name" value="M14_Endopeptidase_I"/>
    <property type="match status" value="1"/>
</dbReference>
<keyword evidence="6" id="KW-0862">Zinc</keyword>
<reference evidence="11 12" key="1">
    <citation type="journal article" date="2024" name="Int. J. Syst. Evol. Microbiol.">
        <title>Virgibacillus tibetensis sp. nov., isolated from salt lake on the Tibetan Plateau of China.</title>
        <authorList>
            <person name="Phurbu D."/>
            <person name="Liu Z.-X."/>
            <person name="Wang R."/>
            <person name="Zheng Y.-Y."/>
            <person name="Liu H.-C."/>
            <person name="Zhou Y.-G."/>
            <person name="Yu Y.-J."/>
            <person name="Li A.-H."/>
        </authorList>
    </citation>
    <scope>NUCLEOTIDE SEQUENCE [LARGE SCALE GENOMIC DNA]</scope>
    <source>
        <strain evidence="11 12">C22-A2</strain>
    </source>
</reference>
<dbReference type="InterPro" id="IPR034274">
    <property type="entry name" value="ENP1_M14_CPD"/>
</dbReference>
<dbReference type="InterPro" id="IPR018392">
    <property type="entry name" value="LysM"/>
</dbReference>
<feature type="domain" description="LysM" evidence="9">
    <location>
        <begin position="51"/>
        <end position="95"/>
    </location>
</feature>
<dbReference type="PROSITE" id="PS00132">
    <property type="entry name" value="CARBOXYPEPT_ZN_1"/>
    <property type="match status" value="1"/>
</dbReference>
<feature type="domain" description="LysM" evidence="9">
    <location>
        <begin position="1"/>
        <end position="45"/>
    </location>
</feature>
<dbReference type="Gene3D" id="3.40.630.10">
    <property type="entry name" value="Zn peptidases"/>
    <property type="match status" value="1"/>
</dbReference>
<evidence type="ECO:0000259" key="10">
    <source>
        <dbReference type="PROSITE" id="PS52035"/>
    </source>
</evidence>
<evidence type="ECO:0000313" key="11">
    <source>
        <dbReference type="EMBL" id="MEC5422530.1"/>
    </source>
</evidence>
<evidence type="ECO:0000256" key="7">
    <source>
        <dbReference type="ARBA" id="ARBA00023049"/>
    </source>
</evidence>
<dbReference type="PANTHER" id="PTHR11705">
    <property type="entry name" value="PROTEASE FAMILY M14 CARBOXYPEPTIDASE A,B"/>
    <property type="match status" value="1"/>
</dbReference>
<dbReference type="RefSeq" id="WP_327606092.1">
    <property type="nucleotide sequence ID" value="NZ_JARZFX010000001.1"/>
</dbReference>
<evidence type="ECO:0000313" key="12">
    <source>
        <dbReference type="Proteomes" id="UP001335737"/>
    </source>
</evidence>
<evidence type="ECO:0000256" key="1">
    <source>
        <dbReference type="ARBA" id="ARBA00001947"/>
    </source>
</evidence>